<sequence length="350" mass="39156">MEDPTIYLKSLEGVDTVDEKKEEGIINEVKKDIQEARLKSATIPSYFIMTINMHGKAKRDDRVLLLMNIMSTYFSSIIFCQEIPGHFVKDIVDKCGTLGYDHVKTSNYEAAVLWRTEDFVGSTVGLKLTDRSIIKIRERVKLEHKSECLPQRFAMVQLTRCNSSESVLAVSWHGPLKGFRKVERPIAFNGLTTFLKEVCKENKIPSFVIGGDFNLNTLDDSPDGLKLGEDVAVSSYELSPRQKQRSTASNYIPHKDNFVFLKGNTLKVSWTRPFEIEDPRKATASDLTEGGHTNVQSEMASGRVEDALDHDPIIGVLELLSAKTEQPGDHEEIMSSSLSGNATSQTFCSL</sequence>
<comment type="caution">
    <text evidence="2">The sequence shown here is derived from an EMBL/GenBank/DDBJ whole genome shotgun (WGS) entry which is preliminary data.</text>
</comment>
<dbReference type="Proteomes" id="UP001163046">
    <property type="component" value="Unassembled WGS sequence"/>
</dbReference>
<name>A0A9X0CEU4_9CNID</name>
<protein>
    <recommendedName>
        <fullName evidence="4">Endonuclease/exonuclease/phosphatase domain-containing protein</fullName>
    </recommendedName>
</protein>
<evidence type="ECO:0000313" key="3">
    <source>
        <dbReference type="Proteomes" id="UP001163046"/>
    </source>
</evidence>
<evidence type="ECO:0000256" key="1">
    <source>
        <dbReference type="SAM" id="MobiDB-lite"/>
    </source>
</evidence>
<gene>
    <name evidence="2" type="ORF">OS493_018309</name>
</gene>
<evidence type="ECO:0008006" key="4">
    <source>
        <dbReference type="Google" id="ProtNLM"/>
    </source>
</evidence>
<organism evidence="2 3">
    <name type="scientific">Desmophyllum pertusum</name>
    <dbReference type="NCBI Taxonomy" id="174260"/>
    <lineage>
        <taxon>Eukaryota</taxon>
        <taxon>Metazoa</taxon>
        <taxon>Cnidaria</taxon>
        <taxon>Anthozoa</taxon>
        <taxon>Hexacorallia</taxon>
        <taxon>Scleractinia</taxon>
        <taxon>Caryophylliina</taxon>
        <taxon>Caryophylliidae</taxon>
        <taxon>Desmophyllum</taxon>
    </lineage>
</organism>
<dbReference type="InterPro" id="IPR036691">
    <property type="entry name" value="Endo/exonu/phosph_ase_sf"/>
</dbReference>
<accession>A0A9X0CEU4</accession>
<dbReference type="SUPFAM" id="SSF56219">
    <property type="entry name" value="DNase I-like"/>
    <property type="match status" value="1"/>
</dbReference>
<evidence type="ECO:0000313" key="2">
    <source>
        <dbReference type="EMBL" id="KAJ7333133.1"/>
    </source>
</evidence>
<dbReference type="Gene3D" id="3.60.10.10">
    <property type="entry name" value="Endonuclease/exonuclease/phosphatase"/>
    <property type="match status" value="1"/>
</dbReference>
<reference evidence="2" key="1">
    <citation type="submission" date="2023-01" db="EMBL/GenBank/DDBJ databases">
        <title>Genome assembly of the deep-sea coral Lophelia pertusa.</title>
        <authorList>
            <person name="Herrera S."/>
            <person name="Cordes E."/>
        </authorList>
    </citation>
    <scope>NUCLEOTIDE SEQUENCE</scope>
    <source>
        <strain evidence="2">USNM1676648</strain>
        <tissue evidence="2">Polyp</tissue>
    </source>
</reference>
<dbReference type="AlphaFoldDB" id="A0A9X0CEU4"/>
<dbReference type="OrthoDB" id="5967537at2759"/>
<feature type="region of interest" description="Disordered" evidence="1">
    <location>
        <begin position="324"/>
        <end position="350"/>
    </location>
</feature>
<dbReference type="EMBL" id="MU827787">
    <property type="protein sequence ID" value="KAJ7333133.1"/>
    <property type="molecule type" value="Genomic_DNA"/>
</dbReference>
<feature type="compositionally biased region" description="Polar residues" evidence="1">
    <location>
        <begin position="334"/>
        <end position="350"/>
    </location>
</feature>
<proteinExistence type="predicted"/>
<keyword evidence="3" id="KW-1185">Reference proteome</keyword>